<organism evidence="2 3">
    <name type="scientific">Brooklawnia cerclae</name>
    <dbReference type="NCBI Taxonomy" id="349934"/>
    <lineage>
        <taxon>Bacteria</taxon>
        <taxon>Bacillati</taxon>
        <taxon>Actinomycetota</taxon>
        <taxon>Actinomycetes</taxon>
        <taxon>Propionibacteriales</taxon>
        <taxon>Propionibacteriaceae</taxon>
        <taxon>Brooklawnia</taxon>
    </lineage>
</organism>
<name>A0ABX0SEK0_9ACTN</name>
<gene>
    <name evidence="2" type="ORF">FB473_001454</name>
</gene>
<evidence type="ECO:0000313" key="3">
    <source>
        <dbReference type="Proteomes" id="UP000749311"/>
    </source>
</evidence>
<dbReference type="RefSeq" id="WP_167166029.1">
    <property type="nucleotide sequence ID" value="NZ_BAAAOO010000015.1"/>
</dbReference>
<proteinExistence type="predicted"/>
<accession>A0ABX0SEK0</accession>
<dbReference type="PANTHER" id="PTHR34595:SF7">
    <property type="entry name" value="SLL1039 PROTEIN"/>
    <property type="match status" value="1"/>
</dbReference>
<dbReference type="Proteomes" id="UP000749311">
    <property type="component" value="Unassembled WGS sequence"/>
</dbReference>
<comment type="caution">
    <text evidence="2">The sequence shown here is derived from an EMBL/GenBank/DDBJ whole genome shotgun (WGS) entry which is preliminary data.</text>
</comment>
<feature type="domain" description="DUF403" evidence="1">
    <location>
        <begin position="1"/>
        <end position="298"/>
    </location>
</feature>
<keyword evidence="3" id="KW-1185">Reference proteome</keyword>
<protein>
    <submittedName>
        <fullName evidence="2">Alpha-E superfamily protein</fullName>
    </submittedName>
</protein>
<evidence type="ECO:0000313" key="2">
    <source>
        <dbReference type="EMBL" id="NIH56809.1"/>
    </source>
</evidence>
<dbReference type="InterPro" id="IPR007296">
    <property type="entry name" value="DUF403"/>
</dbReference>
<sequence>MLSRIADSLFWIGRYLERAEDTSRIVGVHLQRFAEDPTVDERVAPVAILAAMGVDPQDLVHERVDMGMMLERLCYDPDSPTSTRAVLRAAREAARRVRDVISPELWEAINAAYHEFMAPSFTSMRPTAALQLMRTRCVQIAGIADSLMTRDEAYHFLVLGRYLERVDMSSRSVSTVPDHGDQLVAWTVALRACGGFHAFTRTYAGAGDAVDAARFLIVDRRFPRSLVHGMQAVQDALAELDPINVNLRLDPTARIIARVRSWLEYMDPAELVIGLEDRMERVQTACAEVSDQVFNRYFEGPGVVAWHKEVTVCD</sequence>
<dbReference type="PANTHER" id="PTHR34595">
    <property type="entry name" value="BLR5612 PROTEIN"/>
    <property type="match status" value="1"/>
</dbReference>
<dbReference type="Pfam" id="PF04168">
    <property type="entry name" value="Alpha-E"/>
    <property type="match status" value="1"/>
</dbReference>
<dbReference type="EMBL" id="JAAMOZ010000001">
    <property type="protein sequence ID" value="NIH56809.1"/>
    <property type="molecule type" value="Genomic_DNA"/>
</dbReference>
<evidence type="ECO:0000259" key="1">
    <source>
        <dbReference type="Pfam" id="PF04168"/>
    </source>
</evidence>
<reference evidence="2 3" key="1">
    <citation type="submission" date="2020-02" db="EMBL/GenBank/DDBJ databases">
        <title>Sequencing the genomes of 1000 actinobacteria strains.</title>
        <authorList>
            <person name="Klenk H.-P."/>
        </authorList>
    </citation>
    <scope>NUCLEOTIDE SEQUENCE [LARGE SCALE GENOMIC DNA]</scope>
    <source>
        <strain evidence="2 3">DSM 19609</strain>
    </source>
</reference>
<dbReference type="InterPro" id="IPR051680">
    <property type="entry name" value="ATP-dep_Glu-Cys_Ligase-2"/>
</dbReference>